<feature type="domain" description="DH" evidence="2">
    <location>
        <begin position="450"/>
        <end position="663"/>
    </location>
</feature>
<evidence type="ECO:0000259" key="2">
    <source>
        <dbReference type="PROSITE" id="PS50010"/>
    </source>
</evidence>
<dbReference type="SUPFAM" id="SSF48065">
    <property type="entry name" value="DBL homology domain (DH-domain)"/>
    <property type="match status" value="1"/>
</dbReference>
<name>A0A0J9X5Z7_GEOCN</name>
<proteinExistence type="predicted"/>
<dbReference type="Pfam" id="PF00621">
    <property type="entry name" value="RhoGEF"/>
    <property type="match status" value="1"/>
</dbReference>
<feature type="compositionally biased region" description="Pro residues" evidence="1">
    <location>
        <begin position="953"/>
        <end position="965"/>
    </location>
</feature>
<dbReference type="GO" id="GO:0005737">
    <property type="term" value="C:cytoplasm"/>
    <property type="evidence" value="ECO:0007669"/>
    <property type="project" value="TreeGrafter"/>
</dbReference>
<reference evidence="3" key="1">
    <citation type="submission" date="2014-03" db="EMBL/GenBank/DDBJ databases">
        <authorList>
            <person name="Casaregola S."/>
        </authorList>
    </citation>
    <scope>NUCLEOTIDE SEQUENCE [LARGE SCALE GENOMIC DNA]</scope>
    <source>
        <strain evidence="3">CLIB 918</strain>
    </source>
</reference>
<dbReference type="PROSITE" id="PS50010">
    <property type="entry name" value="DH_2"/>
    <property type="match status" value="1"/>
</dbReference>
<dbReference type="InterPro" id="IPR051492">
    <property type="entry name" value="Dynamin-Rho_GEF"/>
</dbReference>
<dbReference type="GO" id="GO:0031991">
    <property type="term" value="P:regulation of actomyosin contractile ring contraction"/>
    <property type="evidence" value="ECO:0007669"/>
    <property type="project" value="TreeGrafter"/>
</dbReference>
<accession>A0A0J9X5Z7</accession>
<dbReference type="AlphaFoldDB" id="A0A0J9X5Z7"/>
<dbReference type="EMBL" id="CCBN010000004">
    <property type="protein sequence ID" value="CDO52867.1"/>
    <property type="molecule type" value="Genomic_DNA"/>
</dbReference>
<sequence>MISLVDLVTSPFKDANENNGTMHSSQPSRDLQCHCPGTSCDPESHAQKTIPGLSDMADLQQQQQITKNSATAVAAIQIPSTGSREGFESYINDTSPIQLFTQLPDLTLSLSQFESTSCQKSSNLSLNDLSSPIIVVSSPKHTPTLTADSPHPQPCQISLSDDSFSLGQLSSNNTAHIQMLLNSPTNMPELSSLPPKRPMTSPPPLFPQSQARQFHQTSDGVVLFSPVSNTHTGLPLASSNRSSKSSMSHSASSRTLNEISPSTVGSRASIFSGETRSPRTNVRQKSIAFDLNDCFDDETVVSLSVKRDAKLLNPIDIPAHSNEPVRPLLQHQQSMQAQPCLQEMSPHISRNSIDHEVHTHNIKKPSLSSLSTCDSTTTSSTICSFQLSRPTSHTSPFSVDSTTNLIPVADLSLSSFDKQQTVLSDQYSPDNAAEDLAMLAISKTQKRLRTKYNLIRELVKTEETFTSDITVAIDIYNRRLQKEPYHDLISDRDVQALFTNLDQVLLLSKQFINHLKECIPAYILTECDLTPPEASDAVSTSQTLKDVKSNIGQIMFEYIPNLEATYETYCSQSEFQLNTFYRINTQGSPMVDQWLLESKEASKDKTQAWSLDALLIKPVQRLMKYPLLLKSMLDVTPQDHPDYLPLTAAIEKMQDSANRINAIEPASFSFESFPQEILQQEAIHLGDYNTVMSQMKTDPRCDQELEILLIQFDRKQRHVKNLIKYLRKSIFQIQKHFDVNSALAHAWVNWFSASEDSDILTNIPKNKMYRRFAMFALPFTTSSSANVSTNKLIRRVEDRVIDPLNDMWLCYFNTGNTIVLHERYHKSYQKYVAYKERLEASDGDSLSQPDAATLANADNFLRLHNRLKNELPVLFSMTEDIIDRCLVQFLAIQRDWFRVAVDSTSNVFSLTLSDIRRVQGEEDPIVVNFKNNSRANYKAHKIIDEDLKICKPQPKPKIQPQPQPSPQHQQPMPKEIPAELTDSLNPNKSHVRGTSYMSTSSSETNIHDNLDFELSQAQRSQISITNNKFPVDEQPRGAATAFQSQPLTRTSTVNSSMDRISLSTTTSRSTSNRSSSISSRLSGSFSIPVSPISAVTPTTPSPHSPKNGNSIRLGLSKTLHRKNSLFGITAWAR</sequence>
<dbReference type="SMART" id="SM00325">
    <property type="entry name" value="RhoGEF"/>
    <property type="match status" value="1"/>
</dbReference>
<dbReference type="InterPro" id="IPR000219">
    <property type="entry name" value="DH_dom"/>
</dbReference>
<gene>
    <name evidence="3" type="ORF">BN980_GECA04s00747g</name>
</gene>
<dbReference type="OrthoDB" id="10256089at2759"/>
<dbReference type="InterPro" id="IPR035899">
    <property type="entry name" value="DBL_dom_sf"/>
</dbReference>
<keyword evidence="4" id="KW-1185">Reference proteome</keyword>
<dbReference type="SUPFAM" id="SSF103657">
    <property type="entry name" value="BAR/IMD domain-like"/>
    <property type="match status" value="1"/>
</dbReference>
<protein>
    <recommendedName>
        <fullName evidence="2">DH domain-containing protein</fullName>
    </recommendedName>
</protein>
<dbReference type="CDD" id="cd00160">
    <property type="entry name" value="RhoGEF"/>
    <property type="match status" value="1"/>
</dbReference>
<feature type="compositionally biased region" description="Low complexity" evidence="1">
    <location>
        <begin position="1059"/>
        <end position="1087"/>
    </location>
</feature>
<comment type="caution">
    <text evidence="3">The sequence shown here is derived from an EMBL/GenBank/DDBJ whole genome shotgun (WGS) entry which is preliminary data.</text>
</comment>
<dbReference type="STRING" id="1173061.A0A0J9X5Z7"/>
<dbReference type="GO" id="GO:0005085">
    <property type="term" value="F:guanyl-nucleotide exchange factor activity"/>
    <property type="evidence" value="ECO:0007669"/>
    <property type="project" value="InterPro"/>
</dbReference>
<feature type="compositionally biased region" description="Polar residues" evidence="1">
    <location>
        <begin position="1041"/>
        <end position="1058"/>
    </location>
</feature>
<dbReference type="GO" id="GO:0032955">
    <property type="term" value="P:regulation of division septum assembly"/>
    <property type="evidence" value="ECO:0007669"/>
    <property type="project" value="TreeGrafter"/>
</dbReference>
<feature type="compositionally biased region" description="Low complexity" evidence="1">
    <location>
        <begin position="238"/>
        <end position="253"/>
    </location>
</feature>
<dbReference type="InterPro" id="IPR027267">
    <property type="entry name" value="AH/BAR_dom_sf"/>
</dbReference>
<organism evidence="3 4">
    <name type="scientific">Geotrichum candidum</name>
    <name type="common">Oospora lactis</name>
    <name type="synonym">Dipodascus geotrichum</name>
    <dbReference type="NCBI Taxonomy" id="1173061"/>
    <lineage>
        <taxon>Eukaryota</taxon>
        <taxon>Fungi</taxon>
        <taxon>Dikarya</taxon>
        <taxon>Ascomycota</taxon>
        <taxon>Saccharomycotina</taxon>
        <taxon>Dipodascomycetes</taxon>
        <taxon>Dipodascales</taxon>
        <taxon>Dipodascaceae</taxon>
        <taxon>Geotrichum</taxon>
    </lineage>
</organism>
<dbReference type="Gene3D" id="1.20.1270.60">
    <property type="entry name" value="Arfaptin homology (AH) domain/BAR domain"/>
    <property type="match status" value="1"/>
</dbReference>
<evidence type="ECO:0000313" key="4">
    <source>
        <dbReference type="Proteomes" id="UP000242525"/>
    </source>
</evidence>
<dbReference type="PANTHER" id="PTHR22834:SF20">
    <property type="entry name" value="SH3 DOMAIN-CONTAINING PROTEIN"/>
    <property type="match status" value="1"/>
</dbReference>
<feature type="region of interest" description="Disordered" evidence="1">
    <location>
        <begin position="233"/>
        <end position="261"/>
    </location>
</feature>
<feature type="region of interest" description="Disordered" evidence="1">
    <location>
        <begin position="1027"/>
        <end position="1112"/>
    </location>
</feature>
<dbReference type="PANTHER" id="PTHR22834">
    <property type="entry name" value="NUCLEAR FUSION PROTEIN FUS2"/>
    <property type="match status" value="1"/>
</dbReference>
<dbReference type="Proteomes" id="UP000242525">
    <property type="component" value="Unassembled WGS sequence"/>
</dbReference>
<evidence type="ECO:0000256" key="1">
    <source>
        <dbReference type="SAM" id="MobiDB-lite"/>
    </source>
</evidence>
<feature type="region of interest" description="Disordered" evidence="1">
    <location>
        <begin position="951"/>
        <end position="1003"/>
    </location>
</feature>
<dbReference type="Gene3D" id="1.20.900.10">
    <property type="entry name" value="Dbl homology (DH) domain"/>
    <property type="match status" value="1"/>
</dbReference>
<evidence type="ECO:0000313" key="3">
    <source>
        <dbReference type="EMBL" id="CDO52867.1"/>
    </source>
</evidence>